<dbReference type="SUPFAM" id="SSF53098">
    <property type="entry name" value="Ribonuclease H-like"/>
    <property type="match status" value="1"/>
</dbReference>
<proteinExistence type="predicted"/>
<comment type="caution">
    <text evidence="2">The sequence shown here is derived from an EMBL/GenBank/DDBJ whole genome shotgun (WGS) entry which is preliminary data.</text>
</comment>
<dbReference type="InterPro" id="IPR001584">
    <property type="entry name" value="Integrase_cat-core"/>
</dbReference>
<feature type="domain" description="Integrase catalytic" evidence="1">
    <location>
        <begin position="1"/>
        <end position="118"/>
    </location>
</feature>
<dbReference type="InterPro" id="IPR036397">
    <property type="entry name" value="RNaseH_sf"/>
</dbReference>
<dbReference type="PANTHER" id="PTHR47266">
    <property type="entry name" value="ENDONUCLEASE-RELATED"/>
    <property type="match status" value="1"/>
</dbReference>
<dbReference type="Gene3D" id="3.30.420.10">
    <property type="entry name" value="Ribonuclease H-like superfamily/Ribonuclease H"/>
    <property type="match status" value="1"/>
</dbReference>
<dbReference type="Proteomes" id="UP000738517">
    <property type="component" value="Unassembled WGS sequence"/>
</dbReference>
<dbReference type="EMBL" id="RSEJ01000409">
    <property type="protein sequence ID" value="NBI56471.1"/>
    <property type="molecule type" value="Genomic_DNA"/>
</dbReference>
<dbReference type="RefSeq" id="WP_160658836.1">
    <property type="nucleotide sequence ID" value="NZ_RSEJ01000409.1"/>
</dbReference>
<feature type="non-terminal residue" evidence="2">
    <location>
        <position position="118"/>
    </location>
</feature>
<evidence type="ECO:0000313" key="3">
    <source>
        <dbReference type="Proteomes" id="UP000738517"/>
    </source>
</evidence>
<evidence type="ECO:0000259" key="1">
    <source>
        <dbReference type="PROSITE" id="PS50994"/>
    </source>
</evidence>
<dbReference type="InterPro" id="IPR012337">
    <property type="entry name" value="RNaseH-like_sf"/>
</dbReference>
<dbReference type="PROSITE" id="PS50994">
    <property type="entry name" value="INTEGRASE"/>
    <property type="match status" value="1"/>
</dbReference>
<sequence length="118" mass="13361">GPFPSSFGKQYILVAVDYVSKWVEAIATRTNDHKVVIAFLRNNIFSRFGMPRAIISDGGTHFCNRPVGVLMKKYGVMHKVSTAYHPQTNGQAELANREIKLIIEKTVNPNRKDWSTRL</sequence>
<dbReference type="Pfam" id="PF00665">
    <property type="entry name" value="rve"/>
    <property type="match status" value="1"/>
</dbReference>
<dbReference type="InterPro" id="IPR052160">
    <property type="entry name" value="Gypsy_RT_Integrase-like"/>
</dbReference>
<feature type="non-terminal residue" evidence="2">
    <location>
        <position position="1"/>
    </location>
</feature>
<organism evidence="2 3">
    <name type="scientific">Photobacterium alginatilyticum</name>
    <dbReference type="NCBI Taxonomy" id="1775171"/>
    <lineage>
        <taxon>Bacteria</taxon>
        <taxon>Pseudomonadati</taxon>
        <taxon>Pseudomonadota</taxon>
        <taxon>Gammaproteobacteria</taxon>
        <taxon>Vibrionales</taxon>
        <taxon>Vibrionaceae</taxon>
        <taxon>Photobacterium</taxon>
    </lineage>
</organism>
<gene>
    <name evidence="2" type="ORF">EIZ48_29115</name>
</gene>
<accession>A0ABW9YSY1</accession>
<protein>
    <submittedName>
        <fullName evidence="2">Transposase</fullName>
    </submittedName>
</protein>
<keyword evidence="3" id="KW-1185">Reference proteome</keyword>
<reference evidence="2 3" key="1">
    <citation type="journal article" date="2017" name="Int. J. Syst. Evol. Microbiol.">
        <title>Photobacterium alginatilyticum sp. nov., a marine bacterium isolated from bottom seawater.</title>
        <authorList>
            <person name="Wang X."/>
            <person name="Wang Y."/>
            <person name="Yang X."/>
            <person name="Sun H."/>
            <person name="Li B."/>
            <person name="Zhang X.H."/>
        </authorList>
    </citation>
    <scope>NUCLEOTIDE SEQUENCE [LARGE SCALE GENOMIC DNA]</scope>
    <source>
        <strain evidence="2 3">P03D4</strain>
    </source>
</reference>
<evidence type="ECO:0000313" key="2">
    <source>
        <dbReference type="EMBL" id="NBI56471.1"/>
    </source>
</evidence>
<name>A0ABW9YSY1_9GAMM</name>